<sequence length="259" mass="28768">MDSFQIELGALRSNISLTLHTFHAALIWRGRTARLGARPILGMAGYIQITNQLRQAAAADDPYADWAMCQLEAKLASAKARIGELIQHLERIHQDRPEQVEVGDNLNQHPVVLPLYIGSPLGFLGVYLLTDYDMLARRALLAHHTALMGQREMATILDSGGHQLRSLFDLAQRCKPSGLCREDFRANHAEAQAIRARLGPLPDDILSGVQRSQYAPTVSQRRASLITSLPPDKMPPQPNLRRIVACPSQPVPRLIQSRD</sequence>
<reference evidence="1 2" key="1">
    <citation type="submission" date="2017-01" db="EMBL/GenBank/DDBJ databases">
        <authorList>
            <person name="Mah S.A."/>
            <person name="Swanson W.J."/>
            <person name="Moy G.W."/>
            <person name="Vacquier V.D."/>
        </authorList>
    </citation>
    <scope>NUCLEOTIDE SEQUENCE [LARGE SCALE GENOMIC DNA]</scope>
    <source>
        <strain evidence="1 2">ATCC 29606</strain>
    </source>
</reference>
<dbReference type="InterPro" id="IPR014996">
    <property type="entry name" value="AcaB"/>
</dbReference>
<name>A0A1N7A5D3_9PSED</name>
<dbReference type="RefSeq" id="WP_052199825.1">
    <property type="nucleotide sequence ID" value="NZ_FTMC01000020.1"/>
</dbReference>
<dbReference type="Proteomes" id="UP000186079">
    <property type="component" value="Unassembled WGS sequence"/>
</dbReference>
<proteinExistence type="predicted"/>
<gene>
    <name evidence="1" type="ORF">SAMN05421672_12028</name>
</gene>
<dbReference type="EMBL" id="FTMC01000020">
    <property type="protein sequence ID" value="SIR34196.1"/>
    <property type="molecule type" value="Genomic_DNA"/>
</dbReference>
<dbReference type="NCBIfam" id="TIGR03761">
    <property type="entry name" value="ICE_PFL4669"/>
    <property type="match status" value="1"/>
</dbReference>
<dbReference type="Pfam" id="PF08900">
    <property type="entry name" value="AcaB"/>
    <property type="match status" value="1"/>
</dbReference>
<protein>
    <submittedName>
        <fullName evidence="1">Integrating conjugative element protein, PFL_4669 family</fullName>
    </submittedName>
</protein>
<evidence type="ECO:0000313" key="1">
    <source>
        <dbReference type="EMBL" id="SIR34196.1"/>
    </source>
</evidence>
<evidence type="ECO:0000313" key="2">
    <source>
        <dbReference type="Proteomes" id="UP000186079"/>
    </source>
</evidence>
<accession>A0A1N7A5D3</accession>
<organism evidence="1 2">
    <name type="scientific">Pseudomonas flexibilis</name>
    <dbReference type="NCBI Taxonomy" id="706570"/>
    <lineage>
        <taxon>Bacteria</taxon>
        <taxon>Pseudomonadati</taxon>
        <taxon>Pseudomonadota</taxon>
        <taxon>Gammaproteobacteria</taxon>
        <taxon>Pseudomonadales</taxon>
        <taxon>Pseudomonadaceae</taxon>
        <taxon>Pseudomonas</taxon>
    </lineage>
</organism>
<dbReference type="AlphaFoldDB" id="A0A1N7A5D3"/>